<sequence length="478" mass="54932">MSSSQDSLKMKLDQLECHFTWDLNKDDLDLHNLPSRLEEQVRLDLSGAARALCSLGYVEFLLEHTQEALTNLRESERLVKENRDCEKSLIVTYGNLAWVHFHRENFLECQSYLEKLEEIMETLPTEPSSVPEVLHEKGWAFLKFSQKYNDRAVEVFQVAVERDPDNSELNAGYAHALYRTEPGISCTVDSPTVNQLRRAIDLNPDDGVLKVLLAIKLLSCPKSFMNEAEKLVETALNESPDHPHVLRYVGKFFRNHGSVDRAIEILKKALKSTNSCFIHHQLGVCYKTKKINLKKEKRGKTTEIDKARNEKQDKAEIDKARNQSIYHLEKATHLKPSFIVAMSALAVQYGERGDPKDRERRELKEAEELFKKAFKTAEKNNEHLNTVNFDYADFQLYSKRCEDLAIKHYKECLTMYPHTREGRKSEGKLKGIAQNRISHNSNDQKAKEILELCQQAKGEMLGDTESGAKPSDNEEESF</sequence>
<keyword evidence="6" id="KW-1185">Reference proteome</keyword>
<dbReference type="FunFam" id="1.25.40.10:FF:000032">
    <property type="entry name" value="Interferon-induced protein with tetratricopeptide repeats 5"/>
    <property type="match status" value="1"/>
</dbReference>
<dbReference type="EMBL" id="JAWDJR010000001">
    <property type="protein sequence ID" value="KAK9980401.1"/>
    <property type="molecule type" value="Genomic_DNA"/>
</dbReference>
<dbReference type="Proteomes" id="UP001479290">
    <property type="component" value="Unassembled WGS sequence"/>
</dbReference>
<keyword evidence="2" id="KW-0802">TPR repeat</keyword>
<evidence type="ECO:0000256" key="2">
    <source>
        <dbReference type="ARBA" id="ARBA00022803"/>
    </source>
</evidence>
<evidence type="ECO:0000313" key="6">
    <source>
        <dbReference type="Proteomes" id="UP001479290"/>
    </source>
</evidence>
<dbReference type="AlphaFoldDB" id="A0AAW2B341"/>
<dbReference type="SUPFAM" id="SSF48452">
    <property type="entry name" value="TPR-like"/>
    <property type="match status" value="2"/>
</dbReference>
<accession>A0AAW2B341</accession>
<evidence type="ECO:0000256" key="4">
    <source>
        <dbReference type="SAM" id="MobiDB-lite"/>
    </source>
</evidence>
<evidence type="ECO:0000256" key="3">
    <source>
        <dbReference type="ARBA" id="ARBA00038336"/>
    </source>
</evidence>
<name>A0AAW2B341_CULAL</name>
<dbReference type="PANTHER" id="PTHR10271:SF29">
    <property type="entry name" value="INTERFERON-INDUCED PROTEIN WITH TETRATRICOPEPTIDE REPEATS-RELATED"/>
    <property type="match status" value="1"/>
</dbReference>
<dbReference type="PANTHER" id="PTHR10271">
    <property type="entry name" value="INTERFERON-INDUCED PROTEIN WITH TETRATRICOPEPTIDE REPEATS"/>
    <property type="match status" value="1"/>
</dbReference>
<dbReference type="InterPro" id="IPR011990">
    <property type="entry name" value="TPR-like_helical_dom_sf"/>
</dbReference>
<gene>
    <name evidence="5" type="ORF">ABG768_000012</name>
</gene>
<evidence type="ECO:0008006" key="7">
    <source>
        <dbReference type="Google" id="ProtNLM"/>
    </source>
</evidence>
<dbReference type="GO" id="GO:0005829">
    <property type="term" value="C:cytosol"/>
    <property type="evidence" value="ECO:0007669"/>
    <property type="project" value="TreeGrafter"/>
</dbReference>
<comment type="similarity">
    <text evidence="3">Belongs to the IFIT family.</text>
</comment>
<dbReference type="GO" id="GO:0051607">
    <property type="term" value="P:defense response to virus"/>
    <property type="evidence" value="ECO:0007669"/>
    <property type="project" value="TreeGrafter"/>
</dbReference>
<reference evidence="5 6" key="1">
    <citation type="submission" date="2024-05" db="EMBL/GenBank/DDBJ databases">
        <title>A high-quality chromosomal-level genome assembly of Topmouth culter (Culter alburnus).</title>
        <authorList>
            <person name="Zhao H."/>
        </authorList>
    </citation>
    <scope>NUCLEOTIDE SEQUENCE [LARGE SCALE GENOMIC DNA]</scope>
    <source>
        <strain evidence="5">CATC2023</strain>
        <tissue evidence="5">Muscle</tissue>
    </source>
</reference>
<proteinExistence type="inferred from homology"/>
<dbReference type="SMART" id="SM00028">
    <property type="entry name" value="TPR"/>
    <property type="match status" value="4"/>
</dbReference>
<evidence type="ECO:0000313" key="5">
    <source>
        <dbReference type="EMBL" id="KAK9980401.1"/>
    </source>
</evidence>
<organism evidence="5 6">
    <name type="scientific">Culter alburnus</name>
    <name type="common">Topmouth culter</name>
    <dbReference type="NCBI Taxonomy" id="194366"/>
    <lineage>
        <taxon>Eukaryota</taxon>
        <taxon>Metazoa</taxon>
        <taxon>Chordata</taxon>
        <taxon>Craniata</taxon>
        <taxon>Vertebrata</taxon>
        <taxon>Euteleostomi</taxon>
        <taxon>Actinopterygii</taxon>
        <taxon>Neopterygii</taxon>
        <taxon>Teleostei</taxon>
        <taxon>Ostariophysi</taxon>
        <taxon>Cypriniformes</taxon>
        <taxon>Xenocyprididae</taxon>
        <taxon>Xenocypridinae</taxon>
        <taxon>Culter</taxon>
    </lineage>
</organism>
<dbReference type="InterPro" id="IPR019734">
    <property type="entry name" value="TPR_rpt"/>
</dbReference>
<dbReference type="Gene3D" id="1.25.40.10">
    <property type="entry name" value="Tetratricopeptide repeat domain"/>
    <property type="match status" value="3"/>
</dbReference>
<comment type="caution">
    <text evidence="5">The sequence shown here is derived from an EMBL/GenBank/DDBJ whole genome shotgun (WGS) entry which is preliminary data.</text>
</comment>
<feature type="region of interest" description="Disordered" evidence="4">
    <location>
        <begin position="459"/>
        <end position="478"/>
    </location>
</feature>
<protein>
    <recommendedName>
        <fullName evidence="7">Interferon-induced protein with tetratricopeptide repeats 5</fullName>
    </recommendedName>
</protein>
<evidence type="ECO:0000256" key="1">
    <source>
        <dbReference type="ARBA" id="ARBA00022737"/>
    </source>
</evidence>
<keyword evidence="1" id="KW-0677">Repeat</keyword>